<evidence type="ECO:0000256" key="5">
    <source>
        <dbReference type="SAM" id="Phobius"/>
    </source>
</evidence>
<evidence type="ECO:0000259" key="6">
    <source>
        <dbReference type="Pfam" id="PF12698"/>
    </source>
</evidence>
<dbReference type="InterPro" id="IPR051328">
    <property type="entry name" value="T7SS_ABC-Transporter"/>
</dbReference>
<dbReference type="RefSeq" id="WP_268044738.1">
    <property type="nucleotide sequence ID" value="NZ_CP104064.1"/>
</dbReference>
<comment type="subcellular location">
    <subcellularLocation>
        <location evidence="1">Membrane</location>
        <topology evidence="1">Multi-pass membrane protein</topology>
    </subcellularLocation>
</comment>
<dbReference type="NCBIfam" id="TIGR03057">
    <property type="entry name" value="xxxLxxG_by_4"/>
    <property type="match status" value="1"/>
</dbReference>
<reference evidence="7" key="1">
    <citation type="submission" date="2022-08" db="EMBL/GenBank/DDBJ databases">
        <title>Alicyclobacillus dauci DSM2870, complete genome.</title>
        <authorList>
            <person name="Wang Q."/>
            <person name="Cai R."/>
            <person name="Wang Z."/>
        </authorList>
    </citation>
    <scope>NUCLEOTIDE SEQUENCE</scope>
    <source>
        <strain evidence="7">DSM 28700</strain>
    </source>
</reference>
<name>A0ABY6Z2Z4_9BACL</name>
<feature type="transmembrane region" description="Helical" evidence="5">
    <location>
        <begin position="546"/>
        <end position="568"/>
    </location>
</feature>
<proteinExistence type="predicted"/>
<dbReference type="SUPFAM" id="SSF58104">
    <property type="entry name" value="Methyl-accepting chemotaxis protein (MCP) signaling domain"/>
    <property type="match status" value="1"/>
</dbReference>
<dbReference type="NCBIfam" id="TIGR03062">
    <property type="entry name" value="pip_yhgE_Cterm"/>
    <property type="match status" value="1"/>
</dbReference>
<evidence type="ECO:0000256" key="3">
    <source>
        <dbReference type="ARBA" id="ARBA00022989"/>
    </source>
</evidence>
<evidence type="ECO:0000256" key="2">
    <source>
        <dbReference type="ARBA" id="ARBA00022692"/>
    </source>
</evidence>
<keyword evidence="4 5" id="KW-0472">Membrane</keyword>
<accession>A0ABY6Z2Z4</accession>
<evidence type="ECO:0000313" key="8">
    <source>
        <dbReference type="Proteomes" id="UP001164803"/>
    </source>
</evidence>
<dbReference type="PANTHER" id="PTHR43077:SF5">
    <property type="entry name" value="PHAGE INFECTION PROTEIN"/>
    <property type="match status" value="1"/>
</dbReference>
<sequence length="677" mass="71488">MNPFATVGREFRFNFGDLKRAIPIFAIFLIPILYAGTFLWAFWDPYGHLDRMPVAVVNEDQGASLNGHQVQAGQQLEDRLRSDNSLDWHFVSQSEAQKGLADNQYYMVITIPNDFSSEAAKAATTIGAPQPHLMSVTNDRHNYISGIIGRNAMESLQEKTAQELTKTYTTNLVSGLQQMETGLKSAKTGADQVASGANSLTANSGQLVQGAQKLAEGSQSIGTALQQANTGANQVANGAKSAYQGTQQLKGGLDQLTTAATQLQQGSTQLQGGASKLTSGLQSESAGAKQTASGASQVADGLAAYAKAHPELANDPQFQALVQSSGQVAQGSSQVAAASNQLLQGATQVNDGATKLSTGLNQFVPQLSKVRDGAAAMTSKEPALVTGSQQLAQGLAQLQSGASTLQFGAGTLATGVTQYTAGASKLAGGASTLANHLNSATNSLPTVNKSQLVSANSNPVGVTEQKTGGINNYGNGFAPYFLSLGLFVGALLMSIVIAFRDPPAKPQSGFAWFLSKTLLISMVGLVQALIADAILLFGLGVHTNSIGHFILFSCLASMTFVSIVQLFVTTMANPGRYLAVILLILQLTTSSGTYPVILSPRFFQSLNPYLPMTYSVDGFRYLVGGGEVSFMSSDIWHLFLYWGVFMALTIVYFLIRYRLDYGRKDAHGAPSQAALQA</sequence>
<feature type="transmembrane region" description="Helical" evidence="5">
    <location>
        <begin position="21"/>
        <end position="43"/>
    </location>
</feature>
<feature type="transmembrane region" description="Helical" evidence="5">
    <location>
        <begin position="635"/>
        <end position="655"/>
    </location>
</feature>
<feature type="transmembrane region" description="Helical" evidence="5">
    <location>
        <begin position="477"/>
        <end position="499"/>
    </location>
</feature>
<feature type="transmembrane region" description="Helical" evidence="5">
    <location>
        <begin position="519"/>
        <end position="540"/>
    </location>
</feature>
<feature type="transmembrane region" description="Helical" evidence="5">
    <location>
        <begin position="577"/>
        <end position="597"/>
    </location>
</feature>
<dbReference type="Gene3D" id="3.40.1710.10">
    <property type="entry name" value="abc type-2 transporter like domain"/>
    <property type="match status" value="1"/>
</dbReference>
<dbReference type="PANTHER" id="PTHR43077">
    <property type="entry name" value="TRANSPORT PERMEASE YVFS-RELATED"/>
    <property type="match status" value="1"/>
</dbReference>
<dbReference type="InterPro" id="IPR023908">
    <property type="entry name" value="xxxLxxG_rpt"/>
</dbReference>
<dbReference type="InterPro" id="IPR017501">
    <property type="entry name" value="Phage_infect_YhgE_C"/>
</dbReference>
<dbReference type="Proteomes" id="UP001164803">
    <property type="component" value="Chromosome"/>
</dbReference>
<dbReference type="InterPro" id="IPR013525">
    <property type="entry name" value="ABC2_TM"/>
</dbReference>
<protein>
    <submittedName>
        <fullName evidence="7">YhgE/Pip domain-containing protein</fullName>
    </submittedName>
</protein>
<evidence type="ECO:0000256" key="4">
    <source>
        <dbReference type="ARBA" id="ARBA00023136"/>
    </source>
</evidence>
<keyword evidence="3 5" id="KW-1133">Transmembrane helix</keyword>
<feature type="domain" description="ABC-2 type transporter transmembrane" evidence="6">
    <location>
        <begin position="416"/>
        <end position="655"/>
    </location>
</feature>
<organism evidence="7 8">
    <name type="scientific">Alicyclobacillus dauci</name>
    <dbReference type="NCBI Taxonomy" id="1475485"/>
    <lineage>
        <taxon>Bacteria</taxon>
        <taxon>Bacillati</taxon>
        <taxon>Bacillota</taxon>
        <taxon>Bacilli</taxon>
        <taxon>Bacillales</taxon>
        <taxon>Alicyclobacillaceae</taxon>
        <taxon>Alicyclobacillus</taxon>
    </lineage>
</organism>
<keyword evidence="2 5" id="KW-0812">Transmembrane</keyword>
<gene>
    <name evidence="7" type="ORF">NZD86_01565</name>
</gene>
<dbReference type="NCBIfam" id="TIGR03061">
    <property type="entry name" value="pip_yhgE_Nterm"/>
    <property type="match status" value="1"/>
</dbReference>
<feature type="domain" description="ABC-2 type transporter transmembrane" evidence="6">
    <location>
        <begin position="24"/>
        <end position="177"/>
    </location>
</feature>
<evidence type="ECO:0000313" key="7">
    <source>
        <dbReference type="EMBL" id="WAH37264.1"/>
    </source>
</evidence>
<dbReference type="InterPro" id="IPR017500">
    <property type="entry name" value="Phage_infect_YhgE_N"/>
</dbReference>
<keyword evidence="8" id="KW-1185">Reference proteome</keyword>
<evidence type="ECO:0000256" key="1">
    <source>
        <dbReference type="ARBA" id="ARBA00004141"/>
    </source>
</evidence>
<dbReference type="EMBL" id="CP104064">
    <property type="protein sequence ID" value="WAH37264.1"/>
    <property type="molecule type" value="Genomic_DNA"/>
</dbReference>
<dbReference type="Pfam" id="PF12698">
    <property type="entry name" value="ABC2_membrane_3"/>
    <property type="match status" value="2"/>
</dbReference>